<organism evidence="1 2">
    <name type="scientific">Rhodovarius crocodyli</name>
    <dbReference type="NCBI Taxonomy" id="1979269"/>
    <lineage>
        <taxon>Bacteria</taxon>
        <taxon>Pseudomonadati</taxon>
        <taxon>Pseudomonadota</taxon>
        <taxon>Alphaproteobacteria</taxon>
        <taxon>Acetobacterales</taxon>
        <taxon>Roseomonadaceae</taxon>
        <taxon>Rhodovarius</taxon>
    </lineage>
</organism>
<evidence type="ECO:0000313" key="2">
    <source>
        <dbReference type="Proteomes" id="UP000282957"/>
    </source>
</evidence>
<name>A0A437M2X8_9PROT</name>
<gene>
    <name evidence="1" type="ORF">EOD42_20170</name>
</gene>
<sequence>MASAPRPHHATTFASIAKAEPFASAEEAWFWTMSALIARQDGARVVAGRGAAIRPCEPDDVVKCLDRLYRQRRIDLNHARVLRRWGERGSAPNPRYPTERADFQQWKEALSRLEWPLRNKGIVAGNGFTAPPADDDNVVPLFG</sequence>
<dbReference type="AlphaFoldDB" id="A0A437M2X8"/>
<evidence type="ECO:0000313" key="1">
    <source>
        <dbReference type="EMBL" id="RVT92050.1"/>
    </source>
</evidence>
<accession>A0A437M2X8</accession>
<reference evidence="1 2" key="1">
    <citation type="submission" date="2019-01" db="EMBL/GenBank/DDBJ databases">
        <authorList>
            <person name="Chen W.-M."/>
        </authorList>
    </citation>
    <scope>NUCLEOTIDE SEQUENCE [LARGE SCALE GENOMIC DNA]</scope>
    <source>
        <strain evidence="1 2">CCP-6</strain>
    </source>
</reference>
<dbReference type="RefSeq" id="WP_127789380.1">
    <property type="nucleotide sequence ID" value="NZ_SACL01000008.1"/>
</dbReference>
<dbReference type="EMBL" id="SACL01000008">
    <property type="protein sequence ID" value="RVT92050.1"/>
    <property type="molecule type" value="Genomic_DNA"/>
</dbReference>
<comment type="caution">
    <text evidence="1">The sequence shown here is derived from an EMBL/GenBank/DDBJ whole genome shotgun (WGS) entry which is preliminary data.</text>
</comment>
<keyword evidence="2" id="KW-1185">Reference proteome</keyword>
<dbReference type="OrthoDB" id="7355539at2"/>
<proteinExistence type="predicted"/>
<dbReference type="Proteomes" id="UP000282957">
    <property type="component" value="Unassembled WGS sequence"/>
</dbReference>
<protein>
    <submittedName>
        <fullName evidence="1">Uncharacterized protein</fullName>
    </submittedName>
</protein>